<dbReference type="PANTHER" id="PTHR34183">
    <property type="entry name" value="ENDOLYTIC PEPTIDOGLYCAN TRANSGLYCOSYLASE RLPA"/>
    <property type="match status" value="1"/>
</dbReference>
<dbReference type="HAMAP" id="MF_02071">
    <property type="entry name" value="RlpA"/>
    <property type="match status" value="1"/>
</dbReference>
<dbReference type="InterPro" id="IPR036908">
    <property type="entry name" value="RlpA-like_sf"/>
</dbReference>
<dbReference type="GO" id="GO:0071555">
    <property type="term" value="P:cell wall organization"/>
    <property type="evidence" value="ECO:0007669"/>
    <property type="project" value="UniProtKB-KW"/>
</dbReference>
<evidence type="ECO:0000256" key="3">
    <source>
        <dbReference type="HAMAP-Rule" id="MF_02071"/>
    </source>
</evidence>
<comment type="caution">
    <text evidence="6">The sequence shown here is derived from an EMBL/GenBank/DDBJ whole genome shotgun (WGS) entry which is preliminary data.</text>
</comment>
<dbReference type="InterPro" id="IPR012997">
    <property type="entry name" value="RplA"/>
</dbReference>
<keyword evidence="7" id="KW-1185">Reference proteome</keyword>
<evidence type="ECO:0000313" key="6">
    <source>
        <dbReference type="EMBL" id="KMS50910.1"/>
    </source>
</evidence>
<comment type="function">
    <text evidence="3">Lytic transglycosylase with a strong preference for naked glycan strands that lack stem peptides.</text>
</comment>
<feature type="domain" description="RlpA-like protein double-psi beta-barrel" evidence="5">
    <location>
        <begin position="68"/>
        <end position="154"/>
    </location>
</feature>
<dbReference type="PATRIC" id="fig|1114963.3.peg.4824"/>
<reference evidence="6 7" key="1">
    <citation type="journal article" date="2015" name="G3 (Bethesda)">
        <title>Insights into Ongoing Evolution of the Hexachlorocyclohexane Catabolic Pathway from Comparative Genomics of Ten Sphingomonadaceae Strains.</title>
        <authorList>
            <person name="Pearce S.L."/>
            <person name="Oakeshott J.G."/>
            <person name="Pandey G."/>
        </authorList>
    </citation>
    <scope>NUCLEOTIDE SEQUENCE [LARGE SCALE GENOMIC DNA]</scope>
    <source>
        <strain evidence="6 7">LL02</strain>
    </source>
</reference>
<keyword evidence="2 3" id="KW-0961">Cell wall biogenesis/degradation</keyword>
<dbReference type="GO" id="GO:0008932">
    <property type="term" value="F:lytic endotransglycosylase activity"/>
    <property type="evidence" value="ECO:0007669"/>
    <property type="project" value="UniProtKB-UniRule"/>
</dbReference>
<dbReference type="EC" id="4.2.2.-" evidence="3"/>
<dbReference type="GO" id="GO:0000270">
    <property type="term" value="P:peptidoglycan metabolic process"/>
    <property type="evidence" value="ECO:0007669"/>
    <property type="project" value="UniProtKB-UniRule"/>
</dbReference>
<protein>
    <recommendedName>
        <fullName evidence="3">Endolytic peptidoglycan transglycosylase RlpA</fullName>
        <ecNumber evidence="3">4.2.2.-</ecNumber>
    </recommendedName>
</protein>
<gene>
    <name evidence="3" type="primary">rlpA</name>
    <name evidence="6" type="ORF">V474_05895</name>
</gene>
<name>A0A0J8A6A0_9SPHN</name>
<dbReference type="PANTHER" id="PTHR34183:SF8">
    <property type="entry name" value="ENDOLYTIC PEPTIDOGLYCAN TRANSGLYCOSYLASE RLPA-RELATED"/>
    <property type="match status" value="1"/>
</dbReference>
<evidence type="ECO:0000256" key="1">
    <source>
        <dbReference type="ARBA" id="ARBA00023239"/>
    </source>
</evidence>
<evidence type="ECO:0000256" key="2">
    <source>
        <dbReference type="ARBA" id="ARBA00023316"/>
    </source>
</evidence>
<dbReference type="Pfam" id="PF03330">
    <property type="entry name" value="DPBB_1"/>
    <property type="match status" value="1"/>
</dbReference>
<comment type="similarity">
    <text evidence="3 4">Belongs to the RlpA family.</text>
</comment>
<dbReference type="InterPro" id="IPR034718">
    <property type="entry name" value="RlpA"/>
</dbReference>
<evidence type="ECO:0000313" key="7">
    <source>
        <dbReference type="Proteomes" id="UP000052268"/>
    </source>
</evidence>
<dbReference type="SUPFAM" id="SSF50685">
    <property type="entry name" value="Barwin-like endoglucanases"/>
    <property type="match status" value="1"/>
</dbReference>
<organism evidence="6 7">
    <name type="scientific">Novosphingobium barchaimii LL02</name>
    <dbReference type="NCBI Taxonomy" id="1114963"/>
    <lineage>
        <taxon>Bacteria</taxon>
        <taxon>Pseudomonadati</taxon>
        <taxon>Pseudomonadota</taxon>
        <taxon>Alphaproteobacteria</taxon>
        <taxon>Sphingomonadales</taxon>
        <taxon>Sphingomonadaceae</taxon>
        <taxon>Novosphingobium</taxon>
    </lineage>
</organism>
<dbReference type="NCBIfam" id="TIGR00413">
    <property type="entry name" value="rlpA"/>
    <property type="match status" value="1"/>
</dbReference>
<dbReference type="Gene3D" id="2.40.40.10">
    <property type="entry name" value="RlpA-like domain"/>
    <property type="match status" value="1"/>
</dbReference>
<keyword evidence="3" id="KW-0732">Signal</keyword>
<evidence type="ECO:0000256" key="4">
    <source>
        <dbReference type="RuleBase" id="RU003495"/>
    </source>
</evidence>
<proteinExistence type="inferred from homology"/>
<evidence type="ECO:0000259" key="5">
    <source>
        <dbReference type="Pfam" id="PF03330"/>
    </source>
</evidence>
<dbReference type="Proteomes" id="UP000052268">
    <property type="component" value="Unassembled WGS sequence"/>
</dbReference>
<sequence length="161" mass="16658" precursor="true">MKIRRTGRLTAIAAVMTLTLAGPVHADSRMIPVAAEAAISSAPTSILANPVTAAEAPSLELEFSPIKGGMASYYGRHLAGARTASGARFDPDALTCAHRTLPFGTQLQVTNPANGETVVVTVNDRGPFHGNRVIDLSDAAAEEIGILRKGSGVVELAVLSN</sequence>
<dbReference type="InterPro" id="IPR009009">
    <property type="entry name" value="RlpA-like_DPBB"/>
</dbReference>
<keyword evidence="1 3" id="KW-0456">Lyase</keyword>
<feature type="chain" id="PRO_5009984061" description="Endolytic peptidoglycan transglycosylase RlpA" evidence="3">
    <location>
        <begin position="27"/>
        <end position="161"/>
    </location>
</feature>
<dbReference type="EMBL" id="JACU01000014">
    <property type="protein sequence ID" value="KMS50910.1"/>
    <property type="molecule type" value="Genomic_DNA"/>
</dbReference>
<feature type="signal peptide" evidence="3">
    <location>
        <begin position="1"/>
        <end position="26"/>
    </location>
</feature>
<accession>A0A0J8A6A0</accession>
<dbReference type="CDD" id="cd22268">
    <property type="entry name" value="DPBB_RlpA-like"/>
    <property type="match status" value="1"/>
</dbReference>
<dbReference type="AlphaFoldDB" id="A0A0J8A6A0"/>